<sequence>MRCSDPRPPLRHSLLPGWGETTLLSPKSSGLDRPPRLPFPRCLIPPRLRFVPRRPSSRLPLPTPTSLSLLLPASGLKPAAHWRLPCGVPVHHRQRQHKLVLCAGGFRPAHHRPLASCCPREKHSCFLIEPIINPVERDRSLL</sequence>
<dbReference type="EMBL" id="JANPWB010000013">
    <property type="protein sequence ID" value="KAJ1110334.1"/>
    <property type="molecule type" value="Genomic_DNA"/>
</dbReference>
<evidence type="ECO:0000313" key="1">
    <source>
        <dbReference type="EMBL" id="KAJ1110334.1"/>
    </source>
</evidence>
<reference evidence="1" key="1">
    <citation type="journal article" date="2022" name="bioRxiv">
        <title>Sequencing and chromosome-scale assembly of the giantPleurodeles waltlgenome.</title>
        <authorList>
            <person name="Brown T."/>
            <person name="Elewa A."/>
            <person name="Iarovenko S."/>
            <person name="Subramanian E."/>
            <person name="Araus A.J."/>
            <person name="Petzold A."/>
            <person name="Susuki M."/>
            <person name="Suzuki K.-i.T."/>
            <person name="Hayashi T."/>
            <person name="Toyoda A."/>
            <person name="Oliveira C."/>
            <person name="Osipova E."/>
            <person name="Leigh N.D."/>
            <person name="Simon A."/>
            <person name="Yun M.H."/>
        </authorList>
    </citation>
    <scope>NUCLEOTIDE SEQUENCE</scope>
    <source>
        <strain evidence="1">20211129_DDA</strain>
        <tissue evidence="1">Liver</tissue>
    </source>
</reference>
<protein>
    <submittedName>
        <fullName evidence="1">Uncharacterized protein</fullName>
    </submittedName>
</protein>
<gene>
    <name evidence="1" type="ORF">NDU88_007687</name>
</gene>
<keyword evidence="2" id="KW-1185">Reference proteome</keyword>
<name>A0AAV7N4Z2_PLEWA</name>
<dbReference type="Proteomes" id="UP001066276">
    <property type="component" value="Chromosome 9"/>
</dbReference>
<evidence type="ECO:0000313" key="2">
    <source>
        <dbReference type="Proteomes" id="UP001066276"/>
    </source>
</evidence>
<proteinExistence type="predicted"/>
<comment type="caution">
    <text evidence="1">The sequence shown here is derived from an EMBL/GenBank/DDBJ whole genome shotgun (WGS) entry which is preliminary data.</text>
</comment>
<dbReference type="AlphaFoldDB" id="A0AAV7N4Z2"/>
<accession>A0AAV7N4Z2</accession>
<organism evidence="1 2">
    <name type="scientific">Pleurodeles waltl</name>
    <name type="common">Iberian ribbed newt</name>
    <dbReference type="NCBI Taxonomy" id="8319"/>
    <lineage>
        <taxon>Eukaryota</taxon>
        <taxon>Metazoa</taxon>
        <taxon>Chordata</taxon>
        <taxon>Craniata</taxon>
        <taxon>Vertebrata</taxon>
        <taxon>Euteleostomi</taxon>
        <taxon>Amphibia</taxon>
        <taxon>Batrachia</taxon>
        <taxon>Caudata</taxon>
        <taxon>Salamandroidea</taxon>
        <taxon>Salamandridae</taxon>
        <taxon>Pleurodelinae</taxon>
        <taxon>Pleurodeles</taxon>
    </lineage>
</organism>